<evidence type="ECO:0000313" key="1">
    <source>
        <dbReference type="EMBL" id="MEC3875434.1"/>
    </source>
</evidence>
<dbReference type="InterPro" id="IPR027417">
    <property type="entry name" value="P-loop_NTPase"/>
</dbReference>
<evidence type="ECO:0008006" key="3">
    <source>
        <dbReference type="Google" id="ProtNLM"/>
    </source>
</evidence>
<protein>
    <recommendedName>
        <fullName evidence="3">Thymidylate kinase</fullName>
    </recommendedName>
</protein>
<accession>A0ABU6HQV6</accession>
<reference evidence="1 2" key="1">
    <citation type="submission" date="2024-01" db="EMBL/GenBank/DDBJ databases">
        <title>Chryseobacterium sp. T9W2-O.</title>
        <authorList>
            <person name="Maltman C."/>
        </authorList>
    </citation>
    <scope>NUCLEOTIDE SEQUENCE [LARGE SCALE GENOMIC DNA]</scope>
    <source>
        <strain evidence="1 2">T9W2-O</strain>
    </source>
</reference>
<dbReference type="SUPFAM" id="SSF52540">
    <property type="entry name" value="P-loop containing nucleoside triphosphate hydrolases"/>
    <property type="match status" value="1"/>
</dbReference>
<dbReference type="InterPro" id="IPR011009">
    <property type="entry name" value="Kinase-like_dom_sf"/>
</dbReference>
<name>A0ABU6HQV6_9FLAO</name>
<dbReference type="Gene3D" id="3.40.50.300">
    <property type="entry name" value="P-loop containing nucleotide triphosphate hydrolases"/>
    <property type="match status" value="1"/>
</dbReference>
<organism evidence="1 2">
    <name type="scientific">Chryseobacterium salviniae</name>
    <dbReference type="NCBI Taxonomy" id="3101750"/>
    <lineage>
        <taxon>Bacteria</taxon>
        <taxon>Pseudomonadati</taxon>
        <taxon>Bacteroidota</taxon>
        <taxon>Flavobacteriia</taxon>
        <taxon>Flavobacteriales</taxon>
        <taxon>Weeksellaceae</taxon>
        <taxon>Chryseobacterium group</taxon>
        <taxon>Chryseobacterium</taxon>
    </lineage>
</organism>
<gene>
    <name evidence="1" type="ORF">SOP96_06885</name>
</gene>
<dbReference type="Proteomes" id="UP001348397">
    <property type="component" value="Unassembled WGS sequence"/>
</dbReference>
<dbReference type="SUPFAM" id="SSF56112">
    <property type="entry name" value="Protein kinase-like (PK-like)"/>
    <property type="match status" value="1"/>
</dbReference>
<keyword evidence="2" id="KW-1185">Reference proteome</keyword>
<dbReference type="RefSeq" id="WP_326320257.1">
    <property type="nucleotide sequence ID" value="NZ_JAYLAA010000023.1"/>
</dbReference>
<comment type="caution">
    <text evidence="1">The sequence shown here is derived from an EMBL/GenBank/DDBJ whole genome shotgun (WGS) entry which is preliminary data.</text>
</comment>
<proteinExistence type="predicted"/>
<evidence type="ECO:0000313" key="2">
    <source>
        <dbReference type="Proteomes" id="UP001348397"/>
    </source>
</evidence>
<sequence length="768" mass="90029">MKTLFNNTGYKLYTTEQPGSLKISFSYIRNSDGSLRWFWNSKSKKPLFLKFYNASSFKARLYAMAVKIVFELGLQNLIFEKETLYYKLEGKPVFNIRTSWAMFTGTPGPNNKALLYTAGSFYKIACTETAKDLLINELANIRFASSSRLYSVPKTILHNGNVLQTEDISKNGQRRNSFGRIHAQTVKGITNKYQRRCQIEDWGYFQMLKKNLETIHDERIPPNLIRKLNTILGKTNETESINLSFSHGDFTPWNCFVYYNSLSVYDWELASCEKPKGFDFFHFIIQNGILVDKKPWKSILNEIKQKNRLAFHFNEEELYHHLKFYLLTNILAYLKIYAEQKEWHLQIHWLLQTWTEALNDFAKKSYTERELLIMDIFDSLHTIPYAALKFHNREPEKLSLDSDIDIIMSSQNAENLVRFLKRNSLAERVAVTKTSFMYRVRIITKDKQILNLDLILKIQWKGLEFMKANKIIKRSFPNEFGVKTACNGDTAKYLHYFYTLNGSEVPERYRAFTEKNIPEHKLVKISEHISQLKMRTKQRLSFLKNTFIYISDTFSEKGFVMTFSGVDGAGKSTVISEISNLIEKRYRRPVKILRHRPSLLPILSVWVKGKDKAHLDVVSSLPRQGSNNNILSSFARFCYYYTDYIIGQFIIYLKYVMRGKIVLYDRYYFDFMADARRSNINLPKSVTESGYFFLMKPKFNFFLYASPEKILSRKKELSYQSVCDLNAEYNRLFSKLGKHNDNTQYIAIENNDLNDTLNTIMNSIITAK</sequence>
<dbReference type="EMBL" id="JAYLAA010000023">
    <property type="protein sequence ID" value="MEC3875434.1"/>
    <property type="molecule type" value="Genomic_DNA"/>
</dbReference>